<reference evidence="3" key="1">
    <citation type="submission" date="2019-11" db="EMBL/GenBank/DDBJ databases">
        <authorList>
            <person name="Liu Y."/>
            <person name="Hou J."/>
            <person name="Li T.-Q."/>
            <person name="Guan C.-H."/>
            <person name="Wu X."/>
            <person name="Wu H.-Z."/>
            <person name="Ling F."/>
            <person name="Zhang R."/>
            <person name="Shi X.-G."/>
            <person name="Ren J.-P."/>
            <person name="Chen E.-F."/>
            <person name="Sun J.-M."/>
        </authorList>
    </citation>
    <scope>NUCLEOTIDE SEQUENCE</scope>
    <source>
        <strain evidence="3">Adult_tree_wgs_1</strain>
        <tissue evidence="3">Leaves</tissue>
    </source>
</reference>
<dbReference type="GO" id="GO:0050897">
    <property type="term" value="F:cobalt ion binding"/>
    <property type="evidence" value="ECO:0007669"/>
    <property type="project" value="InterPro"/>
</dbReference>
<organism evidence="3 4">
    <name type="scientific">Rhododendron simsii</name>
    <name type="common">Sims's rhododendron</name>
    <dbReference type="NCBI Taxonomy" id="118357"/>
    <lineage>
        <taxon>Eukaryota</taxon>
        <taxon>Viridiplantae</taxon>
        <taxon>Streptophyta</taxon>
        <taxon>Embryophyta</taxon>
        <taxon>Tracheophyta</taxon>
        <taxon>Spermatophyta</taxon>
        <taxon>Magnoliopsida</taxon>
        <taxon>eudicotyledons</taxon>
        <taxon>Gunneridae</taxon>
        <taxon>Pentapetalae</taxon>
        <taxon>asterids</taxon>
        <taxon>Ericales</taxon>
        <taxon>Ericaceae</taxon>
        <taxon>Ericoideae</taxon>
        <taxon>Rhodoreae</taxon>
        <taxon>Rhododendron</taxon>
    </lineage>
</organism>
<name>A0A834FYM0_RHOSS</name>
<dbReference type="Pfam" id="PF05996">
    <property type="entry name" value="Fe_bilin_red"/>
    <property type="match status" value="1"/>
</dbReference>
<dbReference type="GO" id="GO:0050619">
    <property type="term" value="F:phytochromobilin:ferredoxin oxidoreductase activity"/>
    <property type="evidence" value="ECO:0007669"/>
    <property type="project" value="TreeGrafter"/>
</dbReference>
<accession>A0A834FYM0</accession>
<keyword evidence="2" id="KW-0560">Oxidoreductase</keyword>
<dbReference type="EMBL" id="WJXA01000013">
    <property type="protein sequence ID" value="KAF7119822.1"/>
    <property type="molecule type" value="Genomic_DNA"/>
</dbReference>
<proteinExistence type="inferred from homology"/>
<evidence type="ECO:0000313" key="3">
    <source>
        <dbReference type="EMBL" id="KAF7119822.1"/>
    </source>
</evidence>
<dbReference type="InterPro" id="IPR009249">
    <property type="entry name" value="Ferredoxin-dep_bilin_Rdtase"/>
</dbReference>
<evidence type="ECO:0000256" key="1">
    <source>
        <dbReference type="ARBA" id="ARBA00006908"/>
    </source>
</evidence>
<comment type="caution">
    <text evidence="3">The sequence shown here is derived from an EMBL/GenBank/DDBJ whole genome shotgun (WGS) entry which is preliminary data.</text>
</comment>
<evidence type="ECO:0000313" key="4">
    <source>
        <dbReference type="Proteomes" id="UP000626092"/>
    </source>
</evidence>
<dbReference type="Gene3D" id="3.40.1500.20">
    <property type="match status" value="1"/>
</dbReference>
<dbReference type="GO" id="GO:0010024">
    <property type="term" value="P:phytochromobilin biosynthetic process"/>
    <property type="evidence" value="ECO:0007669"/>
    <property type="project" value="InterPro"/>
</dbReference>
<dbReference type="PANTHER" id="PTHR34557:SF1">
    <property type="entry name" value="PHYTOCHROMOBILIN:FERREDOXIN OXIDOREDUCTASE, CHLOROPLASTIC"/>
    <property type="match status" value="1"/>
</dbReference>
<keyword evidence="4" id="KW-1185">Reference proteome</keyword>
<evidence type="ECO:0008006" key="5">
    <source>
        <dbReference type="Google" id="ProtNLM"/>
    </source>
</evidence>
<protein>
    <recommendedName>
        <fullName evidence="5">Phytochromobilin:ferredoxin oxidoreductase</fullName>
    </recommendedName>
</protein>
<dbReference type="OrthoDB" id="496703at2759"/>
<dbReference type="AlphaFoldDB" id="A0A834FYM0"/>
<dbReference type="PANTHER" id="PTHR34557">
    <property type="entry name" value="PHYTOCHROMOBILIN:FERREDOXIN OXIDOREDUCTASE, CHLOROPLASTIC"/>
    <property type="match status" value="1"/>
</dbReference>
<gene>
    <name evidence="3" type="ORF">RHSIM_Rhsim13G0216400</name>
</gene>
<sequence length="355" mass="40750">MEFSTSLSFFPTLSKPPLLHTSRVSITLHSCSRRNTRPLTEASAFSYQKFVHFALDETKRRTHLVSSPLKDNFISSIPMDGKTQLQILSFEAPKIRLLRSLCVEGNETMKVLDFAAFPKPEFDLPIFCANFFTNANTNIVVLDLNPLHDVISRRDYKEKYYKSLLPLGLKYAELLPWGGKITSESLRFFSPIVIWTRFSPSEFNYEVLYCAFKDYFKAWLDLMDLAGEEASADQILHNCEAQHRYLAWRAEKQPFSLTSGRTKMIGAAHFVQNMSFKDPGHRVLKKLIGEANAKDLVKNFLFNGIDELGSKTFLDYFPEYQCEDGTVNEKRSIIGKSFDHRPWDAAGEFVGNNFR</sequence>
<evidence type="ECO:0000256" key="2">
    <source>
        <dbReference type="ARBA" id="ARBA00023002"/>
    </source>
</evidence>
<dbReference type="Proteomes" id="UP000626092">
    <property type="component" value="Unassembled WGS sequence"/>
</dbReference>
<comment type="similarity">
    <text evidence="1">Belongs to the HY2 family.</text>
</comment>